<dbReference type="AlphaFoldDB" id="A0A6L2PYS7"/>
<evidence type="ECO:0000313" key="2">
    <source>
        <dbReference type="Proteomes" id="UP000502823"/>
    </source>
</evidence>
<keyword evidence="2" id="KW-1185">Reference proteome</keyword>
<comment type="caution">
    <text evidence="1">The sequence shown here is derived from an EMBL/GenBank/DDBJ whole genome shotgun (WGS) entry which is preliminary data.</text>
</comment>
<organism evidence="1 2">
    <name type="scientific">Coptotermes formosanus</name>
    <name type="common">Formosan subterranean termite</name>
    <dbReference type="NCBI Taxonomy" id="36987"/>
    <lineage>
        <taxon>Eukaryota</taxon>
        <taxon>Metazoa</taxon>
        <taxon>Ecdysozoa</taxon>
        <taxon>Arthropoda</taxon>
        <taxon>Hexapoda</taxon>
        <taxon>Insecta</taxon>
        <taxon>Pterygota</taxon>
        <taxon>Neoptera</taxon>
        <taxon>Polyneoptera</taxon>
        <taxon>Dictyoptera</taxon>
        <taxon>Blattodea</taxon>
        <taxon>Blattoidea</taxon>
        <taxon>Termitoidae</taxon>
        <taxon>Rhinotermitidae</taxon>
        <taxon>Coptotermes</taxon>
    </lineage>
</organism>
<protein>
    <submittedName>
        <fullName evidence="1">Uncharacterized protein</fullName>
    </submittedName>
</protein>
<proteinExistence type="predicted"/>
<feature type="non-terminal residue" evidence="1">
    <location>
        <position position="1"/>
    </location>
</feature>
<dbReference type="Proteomes" id="UP000502823">
    <property type="component" value="Unassembled WGS sequence"/>
</dbReference>
<reference evidence="2" key="1">
    <citation type="submission" date="2020-01" db="EMBL/GenBank/DDBJ databases">
        <title>Draft genome sequence of the Termite Coptotermes fromosanus.</title>
        <authorList>
            <person name="Itakura S."/>
            <person name="Yosikawa Y."/>
            <person name="Umezawa K."/>
        </authorList>
    </citation>
    <scope>NUCLEOTIDE SEQUENCE [LARGE SCALE GENOMIC DNA]</scope>
</reference>
<dbReference type="EMBL" id="BLKM01000724">
    <property type="protein sequence ID" value="GFG37781.1"/>
    <property type="molecule type" value="Genomic_DNA"/>
</dbReference>
<sequence length="50" mass="5505">MRFGLLQTKVGLVSLLSKNNFEVSNKTSVPLKYDTKAFVTTAAGGMWLKI</sequence>
<feature type="non-terminal residue" evidence="1">
    <location>
        <position position="50"/>
    </location>
</feature>
<dbReference type="OrthoDB" id="8185424at2759"/>
<gene>
    <name evidence="1" type="ORF">Cfor_07814</name>
</gene>
<evidence type="ECO:0000313" key="1">
    <source>
        <dbReference type="EMBL" id="GFG37781.1"/>
    </source>
</evidence>
<name>A0A6L2PYS7_COPFO</name>
<accession>A0A6L2PYS7</accession>
<dbReference type="InParanoid" id="A0A6L2PYS7"/>